<name>A0A918N6U1_9GAMM</name>
<keyword evidence="2" id="KW-1185">Reference proteome</keyword>
<dbReference type="Gene3D" id="3.20.20.80">
    <property type="entry name" value="Glycosidases"/>
    <property type="match status" value="1"/>
</dbReference>
<reference evidence="1" key="1">
    <citation type="journal article" date="2014" name="Int. J. Syst. Evol. Microbiol.">
        <title>Complete genome sequence of Corynebacterium casei LMG S-19264T (=DSM 44701T), isolated from a smear-ripened cheese.</title>
        <authorList>
            <consortium name="US DOE Joint Genome Institute (JGI-PGF)"/>
            <person name="Walter F."/>
            <person name="Albersmeier A."/>
            <person name="Kalinowski J."/>
            <person name="Ruckert C."/>
        </authorList>
    </citation>
    <scope>NUCLEOTIDE SEQUENCE</scope>
    <source>
        <strain evidence="1">KCTC 22169</strain>
    </source>
</reference>
<dbReference type="InterPro" id="IPR017853">
    <property type="entry name" value="GH"/>
</dbReference>
<protein>
    <submittedName>
        <fullName evidence="1">Uncharacterized protein</fullName>
    </submittedName>
</protein>
<gene>
    <name evidence="1" type="ORF">GCM10007392_13430</name>
</gene>
<organism evidence="1 2">
    <name type="scientific">Saccharospirillum salsuginis</name>
    <dbReference type="NCBI Taxonomy" id="418750"/>
    <lineage>
        <taxon>Bacteria</taxon>
        <taxon>Pseudomonadati</taxon>
        <taxon>Pseudomonadota</taxon>
        <taxon>Gammaproteobacteria</taxon>
        <taxon>Oceanospirillales</taxon>
        <taxon>Saccharospirillaceae</taxon>
        <taxon>Saccharospirillum</taxon>
    </lineage>
</organism>
<comment type="caution">
    <text evidence="1">The sequence shown here is derived from an EMBL/GenBank/DDBJ whole genome shotgun (WGS) entry which is preliminary data.</text>
</comment>
<dbReference type="GO" id="GO:0031012">
    <property type="term" value="C:extracellular matrix"/>
    <property type="evidence" value="ECO:0007669"/>
    <property type="project" value="TreeGrafter"/>
</dbReference>
<sequence length="492" mass="56002">MFQSLYRLAHRRRHPLAAALVIVTVWMLFAQEDAPSDLVINWGFEGGETSPDFLGVAIDAAMLTGGDWWSGDSHLPRPVDLTDPDLVRWTRVLSPDWVRLGGTEADRLWWQADGETVAEPNLNRADLEAFLGFVDRLDARAMITVSTGPRVRRDGTWQPDQLRRLVNWLPDDFDGVLEFGNEPGAHWLMFGPRHQFGFEQYTLEYQQARDIVGDIPLAGPANAFWPEVGEPLRALVGTSRTFLESGIEPDIFTWHYYPTQSDRCTVRTEGVEWESLLDLETVEEFTRQAERVKGWIDRYSLQTRLWLGETGPAQCGGEDRFTNRFGSSLWWLTHLGIAARTGQQTVIRQSLMGGDYALLAYRQNYSPNPDYWAQVFWQRLMGAKWLTVTGHSGPFQAYAHCHPTRTGTLTLLTVNLGDRPASLSLPAPEPLESVTVTSLALDSRLVQIEGHLPETLDWEQKNPLPWRNIDPQTTQPPHSYRFTLFPDHTYCR</sequence>
<dbReference type="AlphaFoldDB" id="A0A918N6U1"/>
<dbReference type="Proteomes" id="UP000626148">
    <property type="component" value="Unassembled WGS sequence"/>
</dbReference>
<dbReference type="RefSeq" id="WP_189607744.1">
    <property type="nucleotide sequence ID" value="NZ_BMXR01000003.1"/>
</dbReference>
<dbReference type="EMBL" id="BMXR01000003">
    <property type="protein sequence ID" value="GGX47874.1"/>
    <property type="molecule type" value="Genomic_DNA"/>
</dbReference>
<evidence type="ECO:0000313" key="1">
    <source>
        <dbReference type="EMBL" id="GGX47874.1"/>
    </source>
</evidence>
<evidence type="ECO:0000313" key="2">
    <source>
        <dbReference type="Proteomes" id="UP000626148"/>
    </source>
</evidence>
<accession>A0A918N6U1</accession>
<proteinExistence type="predicted"/>
<reference evidence="1" key="2">
    <citation type="submission" date="2020-09" db="EMBL/GenBank/DDBJ databases">
        <authorList>
            <person name="Sun Q."/>
            <person name="Kim S."/>
        </authorList>
    </citation>
    <scope>NUCLEOTIDE SEQUENCE</scope>
    <source>
        <strain evidence="1">KCTC 22169</strain>
    </source>
</reference>
<dbReference type="PANTHER" id="PTHR46145:SF4">
    <property type="entry name" value="HEPARANASE"/>
    <property type="match status" value="1"/>
</dbReference>
<dbReference type="SUPFAM" id="SSF51445">
    <property type="entry name" value="(Trans)glycosidases"/>
    <property type="match status" value="1"/>
</dbReference>
<dbReference type="PANTHER" id="PTHR46145">
    <property type="entry name" value="HEPARANASE"/>
    <property type="match status" value="1"/>
</dbReference>
<dbReference type="GO" id="GO:0005615">
    <property type="term" value="C:extracellular space"/>
    <property type="evidence" value="ECO:0007669"/>
    <property type="project" value="TreeGrafter"/>
</dbReference>